<dbReference type="Proteomes" id="UP000092154">
    <property type="component" value="Unassembled WGS sequence"/>
</dbReference>
<gene>
    <name evidence="2" type="ORF">K503DRAFT_786413</name>
</gene>
<feature type="compositionally biased region" description="Polar residues" evidence="1">
    <location>
        <begin position="140"/>
        <end position="152"/>
    </location>
</feature>
<feature type="region of interest" description="Disordered" evidence="1">
    <location>
        <begin position="140"/>
        <end position="172"/>
    </location>
</feature>
<name>A0A1B7MLT6_9AGAM</name>
<protein>
    <submittedName>
        <fullName evidence="2">Uncharacterized protein</fullName>
    </submittedName>
</protein>
<reference evidence="2 3" key="1">
    <citation type="submission" date="2016-06" db="EMBL/GenBank/DDBJ databases">
        <title>Comparative genomics of the ectomycorrhizal sister species Rhizopogon vinicolor and Rhizopogon vesiculosus (Basidiomycota: Boletales) reveals a divergence of the mating type B locus.</title>
        <authorList>
            <consortium name="DOE Joint Genome Institute"/>
            <person name="Mujic A.B."/>
            <person name="Kuo A."/>
            <person name="Tritt A."/>
            <person name="Lipzen A."/>
            <person name="Chen C."/>
            <person name="Johnson J."/>
            <person name="Sharma A."/>
            <person name="Barry K."/>
            <person name="Grigoriev I.V."/>
            <person name="Spatafora J.W."/>
        </authorList>
    </citation>
    <scope>NUCLEOTIDE SEQUENCE [LARGE SCALE GENOMIC DNA]</scope>
    <source>
        <strain evidence="2 3">AM-OR11-026</strain>
    </source>
</reference>
<sequence>MGPTRTTQTCTTQNSRQAAALSSLSATRHQDPSTVVQTFCGFSQRRTDDPQEIGSSISVLQNCDYPQTPTCPMMDSAAPTEGGPPDDGPPDSNGDPSDDGSNDDEDIYGDLFSKTRDSDYVDLPPESCVLLQLSQAISRLSTSNCSSDNSGKTKVHEPDTFDGTRVNLSEAS</sequence>
<evidence type="ECO:0000313" key="3">
    <source>
        <dbReference type="Proteomes" id="UP000092154"/>
    </source>
</evidence>
<dbReference type="AlphaFoldDB" id="A0A1B7MLT6"/>
<dbReference type="OrthoDB" id="2664273at2759"/>
<keyword evidence="3" id="KW-1185">Reference proteome</keyword>
<accession>A0A1B7MLT6</accession>
<proteinExistence type="predicted"/>
<dbReference type="EMBL" id="KV448748">
    <property type="protein sequence ID" value="OAX33560.1"/>
    <property type="molecule type" value="Genomic_DNA"/>
</dbReference>
<feature type="compositionally biased region" description="Acidic residues" evidence="1">
    <location>
        <begin position="96"/>
        <end position="108"/>
    </location>
</feature>
<evidence type="ECO:0000313" key="2">
    <source>
        <dbReference type="EMBL" id="OAX33560.1"/>
    </source>
</evidence>
<organism evidence="2 3">
    <name type="scientific">Rhizopogon vinicolor AM-OR11-026</name>
    <dbReference type="NCBI Taxonomy" id="1314800"/>
    <lineage>
        <taxon>Eukaryota</taxon>
        <taxon>Fungi</taxon>
        <taxon>Dikarya</taxon>
        <taxon>Basidiomycota</taxon>
        <taxon>Agaricomycotina</taxon>
        <taxon>Agaricomycetes</taxon>
        <taxon>Agaricomycetidae</taxon>
        <taxon>Boletales</taxon>
        <taxon>Suillineae</taxon>
        <taxon>Rhizopogonaceae</taxon>
        <taxon>Rhizopogon</taxon>
    </lineage>
</organism>
<feature type="region of interest" description="Disordered" evidence="1">
    <location>
        <begin position="64"/>
        <end position="120"/>
    </location>
</feature>
<evidence type="ECO:0000256" key="1">
    <source>
        <dbReference type="SAM" id="MobiDB-lite"/>
    </source>
</evidence>
<dbReference type="InParanoid" id="A0A1B7MLT6"/>